<gene>
    <name evidence="6" type="ORF">TeGR_g3080</name>
</gene>
<protein>
    <recommendedName>
        <fullName evidence="5">Activator of Hsp90 ATPase AHSA1-like N-terminal domain-containing protein</fullName>
    </recommendedName>
</protein>
<evidence type="ECO:0000256" key="3">
    <source>
        <dbReference type="ARBA" id="ARBA00022803"/>
    </source>
</evidence>
<organism evidence="6 7">
    <name type="scientific">Tetraparma gracilis</name>
    <dbReference type="NCBI Taxonomy" id="2962635"/>
    <lineage>
        <taxon>Eukaryota</taxon>
        <taxon>Sar</taxon>
        <taxon>Stramenopiles</taxon>
        <taxon>Ochrophyta</taxon>
        <taxon>Bolidophyceae</taxon>
        <taxon>Parmales</taxon>
        <taxon>Triparmaceae</taxon>
        <taxon>Tetraparma</taxon>
    </lineage>
</organism>
<feature type="domain" description="Activator of Hsp90 ATPase AHSA1-like N-terminal" evidence="5">
    <location>
        <begin position="231"/>
        <end position="326"/>
    </location>
</feature>
<dbReference type="Gene3D" id="3.15.10.20">
    <property type="entry name" value="Activator of Hsp90 ATPase Aha1, N-terminal domain"/>
    <property type="match status" value="1"/>
</dbReference>
<accession>A0ABQ6MXX5</accession>
<evidence type="ECO:0000256" key="2">
    <source>
        <dbReference type="ARBA" id="ARBA00022737"/>
    </source>
</evidence>
<dbReference type="InterPro" id="IPR019734">
    <property type="entry name" value="TPR_rpt"/>
</dbReference>
<evidence type="ECO:0000256" key="4">
    <source>
        <dbReference type="SAM" id="MobiDB-lite"/>
    </source>
</evidence>
<dbReference type="SUPFAM" id="SSF48452">
    <property type="entry name" value="TPR-like"/>
    <property type="match status" value="1"/>
</dbReference>
<proteinExistence type="inferred from homology"/>
<dbReference type="PANTHER" id="PTHR45831:SF2">
    <property type="entry name" value="LD24721P"/>
    <property type="match status" value="1"/>
</dbReference>
<feature type="compositionally biased region" description="Low complexity" evidence="4">
    <location>
        <begin position="171"/>
        <end position="186"/>
    </location>
</feature>
<evidence type="ECO:0000256" key="1">
    <source>
        <dbReference type="ARBA" id="ARBA00006817"/>
    </source>
</evidence>
<dbReference type="Proteomes" id="UP001165060">
    <property type="component" value="Unassembled WGS sequence"/>
</dbReference>
<dbReference type="PANTHER" id="PTHR45831">
    <property type="entry name" value="LD24721P"/>
    <property type="match status" value="1"/>
</dbReference>
<keyword evidence="7" id="KW-1185">Reference proteome</keyword>
<name>A0ABQ6MXX5_9STRA</name>
<sequence>MSMFGGNMPGGPHGDILNANPSTPASIASLIEELKSRARSSFASGNYPEAELLYAKGIEIGPPDAVLRANRALARMNLGKVDEAAEDAREAVKADPAYVKGHWRLGQALGARGDHAGAVEAFDAGLEKEPGNKALKKEREKAEAKREQEELKKAAAPPPIVEQKKKEAPKAKPAAAKAKAPAAAKAEPAKTQKQIDDEAAFSRSDHGCSFVLPSGCEGAVVLVDSLSGFSDGSASVATVRGKRRFIYEFAFEVKWAVELDCGACKGTLKFPDVAPDCDGEFESEFRIDSKITPPQARPLLERFIKNDHGSFKEEVQKAINGWIKEFQGKYS</sequence>
<dbReference type="InterPro" id="IPR015310">
    <property type="entry name" value="AHSA1-like_N"/>
</dbReference>
<comment type="similarity">
    <text evidence="1">Belongs to the AHA1 family.</text>
</comment>
<feature type="region of interest" description="Disordered" evidence="4">
    <location>
        <begin position="129"/>
        <end position="198"/>
    </location>
</feature>
<feature type="compositionally biased region" description="Basic and acidic residues" evidence="4">
    <location>
        <begin position="129"/>
        <end position="153"/>
    </location>
</feature>
<dbReference type="Gene3D" id="1.25.40.10">
    <property type="entry name" value="Tetratricopeptide repeat domain"/>
    <property type="match status" value="1"/>
</dbReference>
<evidence type="ECO:0000259" key="5">
    <source>
        <dbReference type="Pfam" id="PF09229"/>
    </source>
</evidence>
<dbReference type="InterPro" id="IPR047150">
    <property type="entry name" value="SGT"/>
</dbReference>
<keyword evidence="2" id="KW-0677">Repeat</keyword>
<dbReference type="Pfam" id="PF09229">
    <property type="entry name" value="Aha1_N"/>
    <property type="match status" value="1"/>
</dbReference>
<reference evidence="6 7" key="1">
    <citation type="journal article" date="2023" name="Commun. Biol.">
        <title>Genome analysis of Parmales, the sister group of diatoms, reveals the evolutionary specialization of diatoms from phago-mixotrophs to photoautotrophs.</title>
        <authorList>
            <person name="Ban H."/>
            <person name="Sato S."/>
            <person name="Yoshikawa S."/>
            <person name="Yamada K."/>
            <person name="Nakamura Y."/>
            <person name="Ichinomiya M."/>
            <person name="Sato N."/>
            <person name="Blanc-Mathieu R."/>
            <person name="Endo H."/>
            <person name="Kuwata A."/>
            <person name="Ogata H."/>
        </authorList>
    </citation>
    <scope>NUCLEOTIDE SEQUENCE [LARGE SCALE GENOMIC DNA]</scope>
</reference>
<comment type="caution">
    <text evidence="6">The sequence shown here is derived from an EMBL/GenBank/DDBJ whole genome shotgun (WGS) entry which is preliminary data.</text>
</comment>
<feature type="compositionally biased region" description="Basic and acidic residues" evidence="4">
    <location>
        <begin position="187"/>
        <end position="196"/>
    </location>
</feature>
<evidence type="ECO:0000313" key="7">
    <source>
        <dbReference type="Proteomes" id="UP001165060"/>
    </source>
</evidence>
<dbReference type="Pfam" id="PF13432">
    <property type="entry name" value="TPR_16"/>
    <property type="match status" value="1"/>
</dbReference>
<dbReference type="InterPro" id="IPR011990">
    <property type="entry name" value="TPR-like_helical_dom_sf"/>
</dbReference>
<dbReference type="SMART" id="SM00028">
    <property type="entry name" value="TPR"/>
    <property type="match status" value="3"/>
</dbReference>
<evidence type="ECO:0000313" key="6">
    <source>
        <dbReference type="EMBL" id="GMI34991.1"/>
    </source>
</evidence>
<dbReference type="EMBL" id="BRYB01001850">
    <property type="protein sequence ID" value="GMI34991.1"/>
    <property type="molecule type" value="Genomic_DNA"/>
</dbReference>
<dbReference type="SUPFAM" id="SSF103111">
    <property type="entry name" value="Activator of Hsp90 ATPase, Aha1"/>
    <property type="match status" value="1"/>
</dbReference>
<keyword evidence="3" id="KW-0802">TPR repeat</keyword>
<dbReference type="InterPro" id="IPR036338">
    <property type="entry name" value="Aha1"/>
</dbReference>